<name>A0AAV7WU55_PLEWA</name>
<keyword evidence="2" id="KW-1185">Reference proteome</keyword>
<comment type="caution">
    <text evidence="1">The sequence shown here is derived from an EMBL/GenBank/DDBJ whole genome shotgun (WGS) entry which is preliminary data.</text>
</comment>
<dbReference type="EMBL" id="JANPWB010000001">
    <property type="protein sequence ID" value="KAJ1217624.1"/>
    <property type="molecule type" value="Genomic_DNA"/>
</dbReference>
<sequence length="170" mass="17211">MVERKSFLGTLGREDGDSLGVEEEEVVVGGVCLLYLGLGARAGCCCEVDGRWVSVCLHLGTLGGGGTDTVGEDTGDMCMEGGVVTASEGCVVISVMVVVDEDVVHASVSIDATGKEVDEEGDTVEAVDVGMSALDGVCVSACVMMCGACVCLNHSCVLSWVPAGLPVCLG</sequence>
<organism evidence="1 2">
    <name type="scientific">Pleurodeles waltl</name>
    <name type="common">Iberian ribbed newt</name>
    <dbReference type="NCBI Taxonomy" id="8319"/>
    <lineage>
        <taxon>Eukaryota</taxon>
        <taxon>Metazoa</taxon>
        <taxon>Chordata</taxon>
        <taxon>Craniata</taxon>
        <taxon>Vertebrata</taxon>
        <taxon>Euteleostomi</taxon>
        <taxon>Amphibia</taxon>
        <taxon>Batrachia</taxon>
        <taxon>Caudata</taxon>
        <taxon>Salamandroidea</taxon>
        <taxon>Salamandridae</taxon>
        <taxon>Pleurodelinae</taxon>
        <taxon>Pleurodeles</taxon>
    </lineage>
</organism>
<accession>A0AAV7WU55</accession>
<dbReference type="AlphaFoldDB" id="A0AAV7WU55"/>
<evidence type="ECO:0000313" key="2">
    <source>
        <dbReference type="Proteomes" id="UP001066276"/>
    </source>
</evidence>
<proteinExistence type="predicted"/>
<gene>
    <name evidence="1" type="ORF">NDU88_005217</name>
</gene>
<protein>
    <submittedName>
        <fullName evidence="1">Uncharacterized protein</fullName>
    </submittedName>
</protein>
<evidence type="ECO:0000313" key="1">
    <source>
        <dbReference type="EMBL" id="KAJ1217624.1"/>
    </source>
</evidence>
<reference evidence="1" key="1">
    <citation type="journal article" date="2022" name="bioRxiv">
        <title>Sequencing and chromosome-scale assembly of the giantPleurodeles waltlgenome.</title>
        <authorList>
            <person name="Brown T."/>
            <person name="Elewa A."/>
            <person name="Iarovenko S."/>
            <person name="Subramanian E."/>
            <person name="Araus A.J."/>
            <person name="Petzold A."/>
            <person name="Susuki M."/>
            <person name="Suzuki K.-i.T."/>
            <person name="Hayashi T."/>
            <person name="Toyoda A."/>
            <person name="Oliveira C."/>
            <person name="Osipova E."/>
            <person name="Leigh N.D."/>
            <person name="Simon A."/>
            <person name="Yun M.H."/>
        </authorList>
    </citation>
    <scope>NUCLEOTIDE SEQUENCE</scope>
    <source>
        <strain evidence="1">20211129_DDA</strain>
        <tissue evidence="1">Liver</tissue>
    </source>
</reference>
<dbReference type="Proteomes" id="UP001066276">
    <property type="component" value="Chromosome 1_1"/>
</dbReference>